<evidence type="ECO:0008006" key="4">
    <source>
        <dbReference type="Google" id="ProtNLM"/>
    </source>
</evidence>
<keyword evidence="1" id="KW-1133">Transmembrane helix</keyword>
<protein>
    <recommendedName>
        <fullName evidence="4">Bacteriocin</fullName>
    </recommendedName>
</protein>
<evidence type="ECO:0000313" key="2">
    <source>
        <dbReference type="EMBL" id="WKD48396.1"/>
    </source>
</evidence>
<dbReference type="Proteomes" id="UP001321520">
    <property type="component" value="Chromosome"/>
</dbReference>
<dbReference type="EMBL" id="CP098023">
    <property type="protein sequence ID" value="WKD48396.1"/>
    <property type="molecule type" value="Genomic_DNA"/>
</dbReference>
<sequence>MKELTMNEIEQVSGGVSNDAAYGASVGVAGGLLALGLTVTAPVWGTAALLGGSIFASAMAIQYAMK</sequence>
<feature type="transmembrane region" description="Helical" evidence="1">
    <location>
        <begin position="20"/>
        <end position="37"/>
    </location>
</feature>
<evidence type="ECO:0000256" key="1">
    <source>
        <dbReference type="SAM" id="Phobius"/>
    </source>
</evidence>
<dbReference type="RefSeq" id="WP_301414147.1">
    <property type="nucleotide sequence ID" value="NZ_CP098023.1"/>
</dbReference>
<organism evidence="2 3">
    <name type="scientific">Microbulbifer spongiae</name>
    <dbReference type="NCBI Taxonomy" id="2944933"/>
    <lineage>
        <taxon>Bacteria</taxon>
        <taxon>Pseudomonadati</taxon>
        <taxon>Pseudomonadota</taxon>
        <taxon>Gammaproteobacteria</taxon>
        <taxon>Cellvibrionales</taxon>
        <taxon>Microbulbiferaceae</taxon>
        <taxon>Microbulbifer</taxon>
    </lineage>
</organism>
<evidence type="ECO:0000313" key="3">
    <source>
        <dbReference type="Proteomes" id="UP001321520"/>
    </source>
</evidence>
<proteinExistence type="predicted"/>
<accession>A0ABY9EC97</accession>
<name>A0ABY9EC97_9GAMM</name>
<keyword evidence="1" id="KW-0812">Transmembrane</keyword>
<gene>
    <name evidence="2" type="ORF">M8T91_10675</name>
</gene>
<reference evidence="2 3" key="1">
    <citation type="submission" date="2022-05" db="EMBL/GenBank/DDBJ databases">
        <title>Microbulbifer sp. nov., isolated from sponge.</title>
        <authorList>
            <person name="Gao L."/>
        </authorList>
    </citation>
    <scope>NUCLEOTIDE SEQUENCE [LARGE SCALE GENOMIC DNA]</scope>
    <source>
        <strain evidence="2 3">MI-G</strain>
    </source>
</reference>
<feature type="transmembrane region" description="Helical" evidence="1">
    <location>
        <begin position="43"/>
        <end position="65"/>
    </location>
</feature>
<keyword evidence="1" id="KW-0472">Membrane</keyword>
<keyword evidence="3" id="KW-1185">Reference proteome</keyword>